<evidence type="ECO:0000256" key="8">
    <source>
        <dbReference type="ARBA" id="ARBA00047571"/>
    </source>
</evidence>
<dbReference type="GO" id="GO:0003723">
    <property type="term" value="F:RNA binding"/>
    <property type="evidence" value="ECO:0007669"/>
    <property type="project" value="UniProtKB-UniRule"/>
</dbReference>
<evidence type="ECO:0000313" key="17">
    <source>
        <dbReference type="Proteomes" id="UP001301350"/>
    </source>
</evidence>
<dbReference type="PROSITE" id="PS50102">
    <property type="entry name" value="RRM"/>
    <property type="match status" value="1"/>
</dbReference>
<evidence type="ECO:0000259" key="15">
    <source>
        <dbReference type="PROSITE" id="PS50868"/>
    </source>
</evidence>
<evidence type="ECO:0000256" key="10">
    <source>
        <dbReference type="ARBA" id="ARBA00049129"/>
    </source>
</evidence>
<dbReference type="Gene3D" id="2.170.270.10">
    <property type="entry name" value="SET domain"/>
    <property type="match status" value="1"/>
</dbReference>
<feature type="domain" description="SET" evidence="14">
    <location>
        <begin position="818"/>
        <end position="935"/>
    </location>
</feature>
<dbReference type="GO" id="GO:0140999">
    <property type="term" value="F:histone H3K4 trimethyltransferase activity"/>
    <property type="evidence" value="ECO:0007669"/>
    <property type="project" value="UniProtKB-EC"/>
</dbReference>
<dbReference type="SMART" id="SM00317">
    <property type="entry name" value="SET"/>
    <property type="match status" value="1"/>
</dbReference>
<dbReference type="EMBL" id="JANCYW010000018">
    <property type="protein sequence ID" value="KAK4538574.1"/>
    <property type="molecule type" value="Genomic_DNA"/>
</dbReference>
<organism evidence="16 17">
    <name type="scientific">Cyanidium caldarium</name>
    <name type="common">Red alga</name>
    <dbReference type="NCBI Taxonomy" id="2771"/>
    <lineage>
        <taxon>Eukaryota</taxon>
        <taxon>Rhodophyta</taxon>
        <taxon>Bangiophyceae</taxon>
        <taxon>Cyanidiales</taxon>
        <taxon>Cyanidiaceae</taxon>
        <taxon>Cyanidium</taxon>
    </lineage>
</organism>
<evidence type="ECO:0000256" key="7">
    <source>
        <dbReference type="ARBA" id="ARBA00023242"/>
    </source>
</evidence>
<dbReference type="GO" id="GO:0048188">
    <property type="term" value="C:Set1C/COMPASS complex"/>
    <property type="evidence" value="ECO:0007669"/>
    <property type="project" value="TreeGrafter"/>
</dbReference>
<dbReference type="InterPro" id="IPR046341">
    <property type="entry name" value="SET_dom_sf"/>
</dbReference>
<dbReference type="PROSITE" id="PS50280">
    <property type="entry name" value="SET"/>
    <property type="match status" value="1"/>
</dbReference>
<evidence type="ECO:0000256" key="6">
    <source>
        <dbReference type="ARBA" id="ARBA00022853"/>
    </source>
</evidence>
<keyword evidence="11" id="KW-0694">RNA-binding</keyword>
<dbReference type="InterPro" id="IPR003616">
    <property type="entry name" value="Post-SET_dom"/>
</dbReference>
<dbReference type="PROSITE" id="PS50868">
    <property type="entry name" value="POST_SET"/>
    <property type="match status" value="1"/>
</dbReference>
<dbReference type="Proteomes" id="UP001301350">
    <property type="component" value="Unassembled WGS sequence"/>
</dbReference>
<dbReference type="Gene3D" id="3.30.70.330">
    <property type="match status" value="2"/>
</dbReference>
<comment type="catalytic activity">
    <reaction evidence="10">
        <text>N(6),N(6)-dimethyl-L-lysyl(4)-[histone H3] + S-adenosyl-L-methionine = N(6),N(6),N(6)-trimethyl-L-lysyl(4)-[histone H3] + S-adenosyl-L-homocysteine + H(+)</text>
        <dbReference type="Rhea" id="RHEA:60272"/>
        <dbReference type="Rhea" id="RHEA-COMP:15537"/>
        <dbReference type="Rhea" id="RHEA-COMP:15540"/>
        <dbReference type="ChEBI" id="CHEBI:15378"/>
        <dbReference type="ChEBI" id="CHEBI:57856"/>
        <dbReference type="ChEBI" id="CHEBI:59789"/>
        <dbReference type="ChEBI" id="CHEBI:61961"/>
        <dbReference type="ChEBI" id="CHEBI:61976"/>
    </reaction>
</comment>
<dbReference type="SMART" id="SM00360">
    <property type="entry name" value="RRM"/>
    <property type="match status" value="2"/>
</dbReference>
<comment type="catalytic activity">
    <reaction evidence="9">
        <text>N(6)-methyl-L-lysyl(4)-[histone H3] + S-adenosyl-L-methionine = N(6),N(6)-dimethyl-L-lysyl(4)-[histone H3] + S-adenosyl-L-homocysteine + H(+)</text>
        <dbReference type="Rhea" id="RHEA:60268"/>
        <dbReference type="Rhea" id="RHEA-COMP:15540"/>
        <dbReference type="Rhea" id="RHEA-COMP:15543"/>
        <dbReference type="ChEBI" id="CHEBI:15378"/>
        <dbReference type="ChEBI" id="CHEBI:57856"/>
        <dbReference type="ChEBI" id="CHEBI:59789"/>
        <dbReference type="ChEBI" id="CHEBI:61929"/>
        <dbReference type="ChEBI" id="CHEBI:61976"/>
    </reaction>
</comment>
<evidence type="ECO:0000256" key="11">
    <source>
        <dbReference type="PROSITE-ProRule" id="PRU00176"/>
    </source>
</evidence>
<keyword evidence="7" id="KW-0539">Nucleus</keyword>
<reference evidence="16 17" key="1">
    <citation type="submission" date="2022-07" db="EMBL/GenBank/DDBJ databases">
        <title>Genome-wide signatures of adaptation to extreme environments.</title>
        <authorList>
            <person name="Cho C.H."/>
            <person name="Yoon H.S."/>
        </authorList>
    </citation>
    <scope>NUCLEOTIDE SEQUENCE [LARGE SCALE GENOMIC DNA]</scope>
    <source>
        <strain evidence="16 17">DBV 063 E5</strain>
    </source>
</reference>
<keyword evidence="5" id="KW-0949">S-adenosyl-L-methionine</keyword>
<sequence>MEDTERPWVRRRQRPRAQEVEVRAPDRDGTAFRLLLPLAGGHWRLRHDPRGVGLPSAIGLFEAEPVSGSGLPSGYCRQYSVDGHVTREQRARAVETPVDPRLTAPKRDGSIAGGRTLRLLPPYVSDRYDADDERTVLVLGVNQHAHEAYLAEQFRRFGRVERVVIHRDEQRRHMGFVSVWFASRHAGLRAAAEMNGKTVMGAVLQVRPDPGAVAAEARRTALIQRRQAMERQRHAQEAEMRLANATAPHREQKMPAPPPIGRRTPSTAPAGRPSPATTSSDHAVLPHSRCPTPPAPQANSTKPATERSMSASNAAPTHTDHPSPSGLRATRVRVAGVPAATPESILRAALTRFGRIAALHVVPTTSVDAADLKDVLVTYHHPGRAAEAAQRLDQHMLMGRRVHTSLLSEEEWPVVDEKSEALTNGQRPYTNGPASALPDALPGQPALRLTTLPFNVHRAELRELLNQFPGPTQLASRAPYWYVVFPDASTLAKFLRWMHRRANLLAGCSVTMDVCYVEIETATDTLHVTRDAQRPRRFATHRELLDAAGDVLEAQLHHAIVRDMQRELLDRVGMAVLERLEEVWRKEAVRGRLEAMPAGAEAAAEAEAAAAPNGGQRRWWEERTEMDEASLEASGADSTTEWMEDEEQSSAEETVAAVPKTTRRVRPTAVAALLDEREDQQYVEQVLAAAGWGDGAAAMATDKHLPLRLAEVSAAHRLWVDESLRAALDTYATTVAAVSTVSDALPENATGCARSEGYPAYARSRKRRRWMPPKQVERQFSDATTAASLRSNRMEHRQLLSALGDSEYPTLYLHARAKALRFQRSAIHGYGLWAMEDIPAGDFLIEYRGELIRPAVADLRERAYGLQGMGDSFLFRIDSDTVVDATHAGGMARFINHCCEPNATARIVHITGAPHILFYAKRFIECGEEITYDYHFEIEDAPELKIPCLCGAPGCRKYLN</sequence>
<keyword evidence="17" id="KW-1185">Reference proteome</keyword>
<evidence type="ECO:0000256" key="12">
    <source>
        <dbReference type="SAM" id="MobiDB-lite"/>
    </source>
</evidence>
<keyword evidence="3" id="KW-0489">Methyltransferase</keyword>
<dbReference type="GO" id="GO:0032259">
    <property type="term" value="P:methylation"/>
    <property type="evidence" value="ECO:0007669"/>
    <property type="project" value="UniProtKB-KW"/>
</dbReference>
<keyword evidence="6" id="KW-0156">Chromatin regulator</keyword>
<evidence type="ECO:0000256" key="1">
    <source>
        <dbReference type="ARBA" id="ARBA00004123"/>
    </source>
</evidence>
<dbReference type="CDD" id="cd00590">
    <property type="entry name" value="RRM_SF"/>
    <property type="match status" value="1"/>
</dbReference>
<evidence type="ECO:0000256" key="9">
    <source>
        <dbReference type="ARBA" id="ARBA00047583"/>
    </source>
</evidence>
<dbReference type="InterPro" id="IPR012677">
    <property type="entry name" value="Nucleotide-bd_a/b_plait_sf"/>
</dbReference>
<dbReference type="InterPro" id="IPR035979">
    <property type="entry name" value="RBD_domain_sf"/>
</dbReference>
<evidence type="ECO:0000256" key="3">
    <source>
        <dbReference type="ARBA" id="ARBA00022603"/>
    </source>
</evidence>
<evidence type="ECO:0000256" key="2">
    <source>
        <dbReference type="ARBA" id="ARBA00012182"/>
    </source>
</evidence>
<dbReference type="Pfam" id="PF00856">
    <property type="entry name" value="SET"/>
    <property type="match status" value="1"/>
</dbReference>
<dbReference type="Pfam" id="PF00076">
    <property type="entry name" value="RRM_1"/>
    <property type="match status" value="1"/>
</dbReference>
<comment type="caution">
    <text evidence="16">The sequence shown here is derived from an EMBL/GenBank/DDBJ whole genome shotgun (WGS) entry which is preliminary data.</text>
</comment>
<protein>
    <recommendedName>
        <fullName evidence="2">[histone H3]-lysine(4) N-trimethyltransferase</fullName>
        <ecNumber evidence="2">2.1.1.354</ecNumber>
    </recommendedName>
</protein>
<evidence type="ECO:0000256" key="4">
    <source>
        <dbReference type="ARBA" id="ARBA00022679"/>
    </source>
</evidence>
<gene>
    <name evidence="16" type="ORF">CDCA_CDCA18G4599</name>
</gene>
<dbReference type="PANTHER" id="PTHR45814">
    <property type="entry name" value="HISTONE-LYSINE N-METHYLTRANSFERASE SETD1"/>
    <property type="match status" value="1"/>
</dbReference>
<dbReference type="InterPro" id="IPR044570">
    <property type="entry name" value="Set1-like"/>
</dbReference>
<keyword evidence="4" id="KW-0808">Transferase</keyword>
<dbReference type="SUPFAM" id="SSF54928">
    <property type="entry name" value="RNA-binding domain, RBD"/>
    <property type="match status" value="2"/>
</dbReference>
<accession>A0AAV9J260</accession>
<evidence type="ECO:0000259" key="14">
    <source>
        <dbReference type="PROSITE" id="PS50280"/>
    </source>
</evidence>
<dbReference type="SUPFAM" id="SSF82199">
    <property type="entry name" value="SET domain"/>
    <property type="match status" value="1"/>
</dbReference>
<feature type="region of interest" description="Disordered" evidence="12">
    <location>
        <begin position="243"/>
        <end position="328"/>
    </location>
</feature>
<comment type="catalytic activity">
    <reaction evidence="8">
        <text>L-lysyl(4)-[histone H3] + 3 S-adenosyl-L-methionine = N(6),N(6),N(6)-trimethyl-L-lysyl(4)-[histone H3] + 3 S-adenosyl-L-homocysteine + 3 H(+)</text>
        <dbReference type="Rhea" id="RHEA:60260"/>
        <dbReference type="Rhea" id="RHEA-COMP:15537"/>
        <dbReference type="Rhea" id="RHEA-COMP:15547"/>
        <dbReference type="ChEBI" id="CHEBI:15378"/>
        <dbReference type="ChEBI" id="CHEBI:29969"/>
        <dbReference type="ChEBI" id="CHEBI:57856"/>
        <dbReference type="ChEBI" id="CHEBI:59789"/>
        <dbReference type="ChEBI" id="CHEBI:61961"/>
        <dbReference type="EC" id="2.1.1.354"/>
    </reaction>
</comment>
<dbReference type="CDD" id="cd10518">
    <property type="entry name" value="SET_SETD1-like"/>
    <property type="match status" value="1"/>
</dbReference>
<dbReference type="AlphaFoldDB" id="A0AAV9J260"/>
<dbReference type="InterPro" id="IPR001214">
    <property type="entry name" value="SET_dom"/>
</dbReference>
<feature type="domain" description="RRM" evidence="13">
    <location>
        <begin position="134"/>
        <end position="211"/>
    </location>
</feature>
<feature type="region of interest" description="Disordered" evidence="12">
    <location>
        <begin position="624"/>
        <end position="650"/>
    </location>
</feature>
<feature type="compositionally biased region" description="Polar residues" evidence="12">
    <location>
        <begin position="297"/>
        <end position="316"/>
    </location>
</feature>
<evidence type="ECO:0000313" key="16">
    <source>
        <dbReference type="EMBL" id="KAK4538574.1"/>
    </source>
</evidence>
<comment type="subcellular location">
    <subcellularLocation>
        <location evidence="1">Nucleus</location>
    </subcellularLocation>
</comment>
<dbReference type="SMART" id="SM00508">
    <property type="entry name" value="PostSET"/>
    <property type="match status" value="1"/>
</dbReference>
<dbReference type="PANTHER" id="PTHR45814:SF2">
    <property type="entry name" value="HISTONE-LYSINE N-METHYLTRANSFERASE SETD1"/>
    <property type="match status" value="1"/>
</dbReference>
<dbReference type="InterPro" id="IPR000504">
    <property type="entry name" value="RRM_dom"/>
</dbReference>
<name>A0AAV9J260_CYACA</name>
<dbReference type="EC" id="2.1.1.354" evidence="2"/>
<evidence type="ECO:0000256" key="5">
    <source>
        <dbReference type="ARBA" id="ARBA00022691"/>
    </source>
</evidence>
<feature type="domain" description="Post-SET" evidence="15">
    <location>
        <begin position="944"/>
        <end position="960"/>
    </location>
</feature>
<evidence type="ECO:0000259" key="13">
    <source>
        <dbReference type="PROSITE" id="PS50102"/>
    </source>
</evidence>
<proteinExistence type="predicted"/>